<feature type="transmembrane region" description="Helical" evidence="7">
    <location>
        <begin position="149"/>
        <end position="168"/>
    </location>
</feature>
<dbReference type="InterPro" id="IPR051393">
    <property type="entry name" value="ABC_transporter_permease"/>
</dbReference>
<reference evidence="9 10" key="1">
    <citation type="submission" date="2024-09" db="EMBL/GenBank/DDBJ databases">
        <authorList>
            <person name="Sun Q."/>
            <person name="Mori K."/>
        </authorList>
    </citation>
    <scope>NUCLEOTIDE SEQUENCE [LARGE SCALE GENOMIC DNA]</scope>
    <source>
        <strain evidence="9 10">TBRC 7907</strain>
    </source>
</reference>
<organism evidence="9 10">
    <name type="scientific">Allokutzneria oryzae</name>
    <dbReference type="NCBI Taxonomy" id="1378989"/>
    <lineage>
        <taxon>Bacteria</taxon>
        <taxon>Bacillati</taxon>
        <taxon>Actinomycetota</taxon>
        <taxon>Actinomycetes</taxon>
        <taxon>Pseudonocardiales</taxon>
        <taxon>Pseudonocardiaceae</taxon>
        <taxon>Allokutzneria</taxon>
    </lineage>
</organism>
<keyword evidence="2 7" id="KW-0813">Transport</keyword>
<comment type="caution">
    <text evidence="9">The sequence shown here is derived from an EMBL/GenBank/DDBJ whole genome shotgun (WGS) entry which is preliminary data.</text>
</comment>
<dbReference type="Gene3D" id="1.10.3720.10">
    <property type="entry name" value="MetI-like"/>
    <property type="match status" value="1"/>
</dbReference>
<feature type="transmembrane region" description="Helical" evidence="7">
    <location>
        <begin position="71"/>
        <end position="97"/>
    </location>
</feature>
<dbReference type="PANTHER" id="PTHR30193">
    <property type="entry name" value="ABC TRANSPORTER PERMEASE PROTEIN"/>
    <property type="match status" value="1"/>
</dbReference>
<evidence type="ECO:0000256" key="4">
    <source>
        <dbReference type="ARBA" id="ARBA00022692"/>
    </source>
</evidence>
<keyword evidence="3" id="KW-1003">Cell membrane</keyword>
<dbReference type="RefSeq" id="WP_377860671.1">
    <property type="nucleotide sequence ID" value="NZ_JBHLZU010000027.1"/>
</dbReference>
<feature type="transmembrane region" description="Helical" evidence="7">
    <location>
        <begin position="12"/>
        <end position="35"/>
    </location>
</feature>
<feature type="domain" description="ABC transmembrane type-1" evidence="8">
    <location>
        <begin position="72"/>
        <end position="292"/>
    </location>
</feature>
<evidence type="ECO:0000259" key="8">
    <source>
        <dbReference type="PROSITE" id="PS50928"/>
    </source>
</evidence>
<gene>
    <name evidence="9" type="ORF">ACFFQA_32680</name>
</gene>
<dbReference type="PANTHER" id="PTHR30193:SF37">
    <property type="entry name" value="INNER MEMBRANE ABC TRANSPORTER PERMEASE PROTEIN YCJO"/>
    <property type="match status" value="1"/>
</dbReference>
<keyword evidence="6 7" id="KW-0472">Membrane</keyword>
<keyword evidence="10" id="KW-1185">Reference proteome</keyword>
<comment type="subcellular location">
    <subcellularLocation>
        <location evidence="1 7">Cell membrane</location>
        <topology evidence="1 7">Multi-pass membrane protein</topology>
    </subcellularLocation>
</comment>
<feature type="transmembrane region" description="Helical" evidence="7">
    <location>
        <begin position="215"/>
        <end position="232"/>
    </location>
</feature>
<feature type="transmembrane region" description="Helical" evidence="7">
    <location>
        <begin position="109"/>
        <end position="129"/>
    </location>
</feature>
<dbReference type="InterPro" id="IPR000515">
    <property type="entry name" value="MetI-like"/>
</dbReference>
<dbReference type="CDD" id="cd06261">
    <property type="entry name" value="TM_PBP2"/>
    <property type="match status" value="1"/>
</dbReference>
<keyword evidence="5 7" id="KW-1133">Transmembrane helix</keyword>
<sequence length="302" mass="33422">MRGLLDRWDIRVTPYLLVAPFFVVFGAFGLFPLLYTAWVSLHDWQLADGNQGFVGLDNYAALLSDPLFYNALFNTVSLFLLSTVPQLLAALGLAALLDRGLRANTLWRAGILLPNVVSVVAVALVFTQIFDRDFGMVNWLLGLVGIDGIDWQAGVFSSHVAVSSMVMWRWTGYNALLYLAAMQSVPREQYEAAALDGASRWRAFWSVTVPSIRPTILYTVVVSTIAGMQLFVEPALFDPKGVAGVGGSDRQYQTLTMYLYEKGFRVFDAGYASAIAWTLFVIVLVFALANFMITRRSVAKDS</sequence>
<keyword evidence="4 7" id="KW-0812">Transmembrane</keyword>
<proteinExistence type="inferred from homology"/>
<evidence type="ECO:0000256" key="7">
    <source>
        <dbReference type="RuleBase" id="RU363032"/>
    </source>
</evidence>
<name>A0ABV6A6K5_9PSEU</name>
<dbReference type="Proteomes" id="UP001589693">
    <property type="component" value="Unassembled WGS sequence"/>
</dbReference>
<dbReference type="EMBL" id="JBHLZU010000027">
    <property type="protein sequence ID" value="MFB9908718.1"/>
    <property type="molecule type" value="Genomic_DNA"/>
</dbReference>
<evidence type="ECO:0000256" key="2">
    <source>
        <dbReference type="ARBA" id="ARBA00022448"/>
    </source>
</evidence>
<dbReference type="SUPFAM" id="SSF161098">
    <property type="entry name" value="MetI-like"/>
    <property type="match status" value="1"/>
</dbReference>
<protein>
    <submittedName>
        <fullName evidence="9">Carbohydrate ABC transporter permease</fullName>
    </submittedName>
</protein>
<accession>A0ABV6A6K5</accession>
<evidence type="ECO:0000313" key="9">
    <source>
        <dbReference type="EMBL" id="MFB9908718.1"/>
    </source>
</evidence>
<evidence type="ECO:0000256" key="3">
    <source>
        <dbReference type="ARBA" id="ARBA00022475"/>
    </source>
</evidence>
<evidence type="ECO:0000256" key="6">
    <source>
        <dbReference type="ARBA" id="ARBA00023136"/>
    </source>
</evidence>
<evidence type="ECO:0000256" key="1">
    <source>
        <dbReference type="ARBA" id="ARBA00004651"/>
    </source>
</evidence>
<comment type="similarity">
    <text evidence="7">Belongs to the binding-protein-dependent transport system permease family.</text>
</comment>
<feature type="transmembrane region" description="Helical" evidence="7">
    <location>
        <begin position="269"/>
        <end position="293"/>
    </location>
</feature>
<evidence type="ECO:0000313" key="10">
    <source>
        <dbReference type="Proteomes" id="UP001589693"/>
    </source>
</evidence>
<dbReference type="InterPro" id="IPR035906">
    <property type="entry name" value="MetI-like_sf"/>
</dbReference>
<dbReference type="Pfam" id="PF00528">
    <property type="entry name" value="BPD_transp_1"/>
    <property type="match status" value="1"/>
</dbReference>
<dbReference type="PROSITE" id="PS50928">
    <property type="entry name" value="ABC_TM1"/>
    <property type="match status" value="1"/>
</dbReference>
<evidence type="ECO:0000256" key="5">
    <source>
        <dbReference type="ARBA" id="ARBA00022989"/>
    </source>
</evidence>